<evidence type="ECO:0000313" key="5">
    <source>
        <dbReference type="Proteomes" id="UP000462760"/>
    </source>
</evidence>
<gene>
    <name evidence="4" type="ORF">FYJ27_01730</name>
</gene>
<accession>A0A844FEP6</accession>
<dbReference type="NCBIfam" id="TIGR01554">
    <property type="entry name" value="major_cap_HK97"/>
    <property type="match status" value="1"/>
</dbReference>
<protein>
    <submittedName>
        <fullName evidence="4">Phage major capsid protein</fullName>
    </submittedName>
</protein>
<dbReference type="InterPro" id="IPR054612">
    <property type="entry name" value="Phage_capsid-like_C"/>
</dbReference>
<evidence type="ECO:0000256" key="2">
    <source>
        <dbReference type="SAM" id="Coils"/>
    </source>
</evidence>
<evidence type="ECO:0000256" key="1">
    <source>
        <dbReference type="ARBA" id="ARBA00004328"/>
    </source>
</evidence>
<dbReference type="RefSeq" id="WP_154482222.1">
    <property type="nucleotide sequence ID" value="NZ_VULR01000002.1"/>
</dbReference>
<evidence type="ECO:0000313" key="4">
    <source>
        <dbReference type="EMBL" id="MSS42458.1"/>
    </source>
</evidence>
<comment type="caution">
    <text evidence="4">The sequence shown here is derived from an EMBL/GenBank/DDBJ whole genome shotgun (WGS) entry which is preliminary data.</text>
</comment>
<sequence length="409" mass="44736">MNKKEYLAKRQGLLDEAQNLINESKIEEANAKMKEVEKLDNQWEDFSKAQANLNALNTDPKPVNIAELGDNGVDGTVIDSLEKNTIATETDIYNTIEYRKAFMNNVVKGTPIPEKFLNADQNTTTSDVGSVIPTTILEKIVEKLEATGMILPLVTRTSYKGGLAIPTSTVKPVATWTAEGKGSAKQKKTTGNVVFNYYKLRCAVSVSFETSIVTLGVFETTIINNIAEAMTKALEQAIISGTGEGQPTGILTETAPEGQNIEIGASADIDYKTLVEAEAALPLAYESEAVWCMTKKTFMKFIGMVDSNKQPIARVNYGINGRPERTLLGRTVVLNDYMTSLGSTIESDAVVAFLFNFKDYVLNTNYNITVKKYEDNDTDDQVTKALMLVDGKVVDENSLVTITKKGATV</sequence>
<dbReference type="Proteomes" id="UP000462760">
    <property type="component" value="Unassembled WGS sequence"/>
</dbReference>
<evidence type="ECO:0000259" key="3">
    <source>
        <dbReference type="Pfam" id="PF05065"/>
    </source>
</evidence>
<dbReference type="SUPFAM" id="SSF56563">
    <property type="entry name" value="Major capsid protein gp5"/>
    <property type="match status" value="1"/>
</dbReference>
<feature type="domain" description="Phage capsid-like C-terminal" evidence="3">
    <location>
        <begin position="129"/>
        <end position="402"/>
    </location>
</feature>
<reference evidence="4 5" key="1">
    <citation type="submission" date="2019-08" db="EMBL/GenBank/DDBJ databases">
        <title>In-depth cultivation of the pig gut microbiome towards novel bacterial diversity and tailored functional studies.</title>
        <authorList>
            <person name="Wylensek D."/>
            <person name="Hitch T.C.A."/>
            <person name="Clavel T."/>
        </authorList>
    </citation>
    <scope>NUCLEOTIDE SEQUENCE [LARGE SCALE GENOMIC DNA]</scope>
    <source>
        <strain evidence="4 5">Med78-601-WT-4W-RMD-3</strain>
    </source>
</reference>
<dbReference type="OrthoDB" id="9786516at2"/>
<proteinExistence type="predicted"/>
<dbReference type="Pfam" id="PF05065">
    <property type="entry name" value="Phage_capsid"/>
    <property type="match status" value="1"/>
</dbReference>
<organism evidence="4 5">
    <name type="scientific">Anaerosalibacter bizertensis</name>
    <dbReference type="NCBI Taxonomy" id="932217"/>
    <lineage>
        <taxon>Bacteria</taxon>
        <taxon>Bacillati</taxon>
        <taxon>Bacillota</taxon>
        <taxon>Tissierellia</taxon>
        <taxon>Tissierellales</taxon>
        <taxon>Sporanaerobacteraceae</taxon>
        <taxon>Anaerosalibacter</taxon>
    </lineage>
</organism>
<dbReference type="EMBL" id="VULR01000002">
    <property type="protein sequence ID" value="MSS42458.1"/>
    <property type="molecule type" value="Genomic_DNA"/>
</dbReference>
<dbReference type="AlphaFoldDB" id="A0A844FEP6"/>
<dbReference type="InterPro" id="IPR024455">
    <property type="entry name" value="Phage_capsid"/>
</dbReference>
<name>A0A844FEP6_9FIRM</name>
<keyword evidence="2" id="KW-0175">Coiled coil</keyword>
<comment type="subcellular location">
    <subcellularLocation>
        <location evidence="1">Virion</location>
    </subcellularLocation>
</comment>
<feature type="coiled-coil region" evidence="2">
    <location>
        <begin position="3"/>
        <end position="42"/>
    </location>
</feature>